<proteinExistence type="predicted"/>
<protein>
    <submittedName>
        <fullName evidence="1">Uncharacterized protein</fullName>
    </submittedName>
</protein>
<reference evidence="1 2" key="1">
    <citation type="submission" date="2014-11" db="EMBL/GenBank/DDBJ databases">
        <title>Genetic blueprint of the zoonotic pathogen Toxocara canis.</title>
        <authorList>
            <person name="Zhu X.-Q."/>
            <person name="Korhonen P.K."/>
            <person name="Cai H."/>
            <person name="Young N.D."/>
            <person name="Nejsum P."/>
            <person name="von Samson-Himmelstjerna G."/>
            <person name="Boag P.R."/>
            <person name="Tan P."/>
            <person name="Li Q."/>
            <person name="Min J."/>
            <person name="Yang Y."/>
            <person name="Wang X."/>
            <person name="Fang X."/>
            <person name="Hall R.S."/>
            <person name="Hofmann A."/>
            <person name="Sternberg P.W."/>
            <person name="Jex A.R."/>
            <person name="Gasser R.B."/>
        </authorList>
    </citation>
    <scope>NUCLEOTIDE SEQUENCE [LARGE SCALE GENOMIC DNA]</scope>
    <source>
        <strain evidence="1">PN_DK_2014</strain>
    </source>
</reference>
<accession>A0A0B2V7V2</accession>
<keyword evidence="2" id="KW-1185">Reference proteome</keyword>
<dbReference type="AlphaFoldDB" id="A0A0B2V7V2"/>
<sequence length="146" mass="16953">MRSGSCATELLHHLHLRLLNDHSSVFCVLWKRTGRERCVGVWMAAKWRRESQRGFTIDPFFWSPLQEGSQNHPFTTWKVLRGVHSKPLRSSLCVTTSLQWFSLVNHQKHNLSLISSNTRRNSVTLMLRQQEELEQKLGTTGKIDTV</sequence>
<organism evidence="1 2">
    <name type="scientific">Toxocara canis</name>
    <name type="common">Canine roundworm</name>
    <dbReference type="NCBI Taxonomy" id="6265"/>
    <lineage>
        <taxon>Eukaryota</taxon>
        <taxon>Metazoa</taxon>
        <taxon>Ecdysozoa</taxon>
        <taxon>Nematoda</taxon>
        <taxon>Chromadorea</taxon>
        <taxon>Rhabditida</taxon>
        <taxon>Spirurina</taxon>
        <taxon>Ascaridomorpha</taxon>
        <taxon>Ascaridoidea</taxon>
        <taxon>Toxocaridae</taxon>
        <taxon>Toxocara</taxon>
    </lineage>
</organism>
<comment type="caution">
    <text evidence="1">The sequence shown here is derived from an EMBL/GenBank/DDBJ whole genome shotgun (WGS) entry which is preliminary data.</text>
</comment>
<dbReference type="EMBL" id="JPKZ01002265">
    <property type="protein sequence ID" value="KHN77589.1"/>
    <property type="molecule type" value="Genomic_DNA"/>
</dbReference>
<gene>
    <name evidence="1" type="ORF">Tcan_00237</name>
</gene>
<name>A0A0B2V7V2_TOXCA</name>
<dbReference type="Proteomes" id="UP000031036">
    <property type="component" value="Unassembled WGS sequence"/>
</dbReference>
<evidence type="ECO:0000313" key="1">
    <source>
        <dbReference type="EMBL" id="KHN77589.1"/>
    </source>
</evidence>
<evidence type="ECO:0000313" key="2">
    <source>
        <dbReference type="Proteomes" id="UP000031036"/>
    </source>
</evidence>